<reference evidence="2" key="2">
    <citation type="journal article" date="2024" name="Plant">
        <title>Genomic evolution and insights into agronomic trait innovations of Sesamum species.</title>
        <authorList>
            <person name="Miao H."/>
            <person name="Wang L."/>
            <person name="Qu L."/>
            <person name="Liu H."/>
            <person name="Sun Y."/>
            <person name="Le M."/>
            <person name="Wang Q."/>
            <person name="Wei S."/>
            <person name="Zheng Y."/>
            <person name="Lin W."/>
            <person name="Duan Y."/>
            <person name="Cao H."/>
            <person name="Xiong S."/>
            <person name="Wang X."/>
            <person name="Wei L."/>
            <person name="Li C."/>
            <person name="Ma Q."/>
            <person name="Ju M."/>
            <person name="Zhao R."/>
            <person name="Li G."/>
            <person name="Mu C."/>
            <person name="Tian Q."/>
            <person name="Mei H."/>
            <person name="Zhang T."/>
            <person name="Gao T."/>
            <person name="Zhang H."/>
        </authorList>
    </citation>
    <scope>NUCLEOTIDE SEQUENCE</scope>
    <source>
        <strain evidence="2">G01</strain>
    </source>
</reference>
<evidence type="ECO:0000256" key="1">
    <source>
        <dbReference type="SAM" id="MobiDB-lite"/>
    </source>
</evidence>
<organism evidence="2">
    <name type="scientific">Sesamum angustifolium</name>
    <dbReference type="NCBI Taxonomy" id="2727405"/>
    <lineage>
        <taxon>Eukaryota</taxon>
        <taxon>Viridiplantae</taxon>
        <taxon>Streptophyta</taxon>
        <taxon>Embryophyta</taxon>
        <taxon>Tracheophyta</taxon>
        <taxon>Spermatophyta</taxon>
        <taxon>Magnoliopsida</taxon>
        <taxon>eudicotyledons</taxon>
        <taxon>Gunneridae</taxon>
        <taxon>Pentapetalae</taxon>
        <taxon>asterids</taxon>
        <taxon>lamiids</taxon>
        <taxon>Lamiales</taxon>
        <taxon>Pedaliaceae</taxon>
        <taxon>Sesamum</taxon>
    </lineage>
</organism>
<feature type="region of interest" description="Disordered" evidence="1">
    <location>
        <begin position="1"/>
        <end position="40"/>
    </location>
</feature>
<dbReference type="EMBL" id="JACGWK010000014">
    <property type="protein sequence ID" value="KAL0317409.1"/>
    <property type="molecule type" value="Genomic_DNA"/>
</dbReference>
<gene>
    <name evidence="2" type="ORF">Sangu_2155200</name>
</gene>
<protein>
    <submittedName>
        <fullName evidence="2">Uncharacterized protein</fullName>
    </submittedName>
</protein>
<comment type="caution">
    <text evidence="2">The sequence shown here is derived from an EMBL/GenBank/DDBJ whole genome shotgun (WGS) entry which is preliminary data.</text>
</comment>
<accession>A0AAW2LG20</accession>
<dbReference type="AlphaFoldDB" id="A0AAW2LG20"/>
<sequence>MVMTVALESGRGVVVADSQNSSERRRRHRPDQLRGTATPRPDSLVWARHHHRWWWKEGGGEGGSLVVARCHLPHLGLRRSAVTCRGRAAAKGMPAGTQVCKRPSSRNT</sequence>
<evidence type="ECO:0000313" key="2">
    <source>
        <dbReference type="EMBL" id="KAL0317409.1"/>
    </source>
</evidence>
<name>A0AAW2LG20_9LAMI</name>
<reference evidence="2" key="1">
    <citation type="submission" date="2020-06" db="EMBL/GenBank/DDBJ databases">
        <authorList>
            <person name="Li T."/>
            <person name="Hu X."/>
            <person name="Zhang T."/>
            <person name="Song X."/>
            <person name="Zhang H."/>
            <person name="Dai N."/>
            <person name="Sheng W."/>
            <person name="Hou X."/>
            <person name="Wei L."/>
        </authorList>
    </citation>
    <scope>NUCLEOTIDE SEQUENCE</scope>
    <source>
        <strain evidence="2">G01</strain>
        <tissue evidence="2">Leaf</tissue>
    </source>
</reference>
<proteinExistence type="predicted"/>